<comment type="similarity">
    <text evidence="8">Belongs to the G-protein coupled receptor 1 family.</text>
</comment>
<feature type="transmembrane region" description="Helical" evidence="9">
    <location>
        <begin position="248"/>
        <end position="268"/>
    </location>
</feature>
<reference evidence="11 12" key="1">
    <citation type="submission" date="2019-04" db="EMBL/GenBank/DDBJ databases">
        <title>Chromosome genome assembly for Takifugu flavidus.</title>
        <authorList>
            <person name="Xiao S."/>
        </authorList>
    </citation>
    <scope>NUCLEOTIDE SEQUENCE [LARGE SCALE GENOMIC DNA]</scope>
    <source>
        <strain evidence="11">HTHZ2018</strain>
        <tissue evidence="11">Muscle</tissue>
    </source>
</reference>
<gene>
    <name evidence="11" type="ORF">D4764_12G0002980</name>
</gene>
<evidence type="ECO:0000256" key="3">
    <source>
        <dbReference type="ARBA" id="ARBA00022989"/>
    </source>
</evidence>
<feature type="domain" description="G-protein coupled receptors family 1 profile" evidence="10">
    <location>
        <begin position="60"/>
        <end position="313"/>
    </location>
</feature>
<dbReference type="PROSITE" id="PS00237">
    <property type="entry name" value="G_PROTEIN_RECEP_F1_1"/>
    <property type="match status" value="1"/>
</dbReference>
<comment type="subcellular location">
    <subcellularLocation>
        <location evidence="1">Membrane</location>
    </subcellularLocation>
</comment>
<name>A0A5C6PE54_9TELE</name>
<keyword evidence="4 8" id="KW-0297">G-protein coupled receptor</keyword>
<feature type="transmembrane region" description="Helical" evidence="9">
    <location>
        <begin position="81"/>
        <end position="101"/>
    </location>
</feature>
<organism evidence="11 12">
    <name type="scientific">Takifugu flavidus</name>
    <name type="common">sansaifugu</name>
    <dbReference type="NCBI Taxonomy" id="433684"/>
    <lineage>
        <taxon>Eukaryota</taxon>
        <taxon>Metazoa</taxon>
        <taxon>Chordata</taxon>
        <taxon>Craniata</taxon>
        <taxon>Vertebrata</taxon>
        <taxon>Euteleostomi</taxon>
        <taxon>Actinopterygii</taxon>
        <taxon>Neopterygii</taxon>
        <taxon>Teleostei</taxon>
        <taxon>Neoteleostei</taxon>
        <taxon>Acanthomorphata</taxon>
        <taxon>Eupercaria</taxon>
        <taxon>Tetraodontiformes</taxon>
        <taxon>Tetradontoidea</taxon>
        <taxon>Tetraodontidae</taxon>
        <taxon>Takifugu</taxon>
    </lineage>
</organism>
<evidence type="ECO:0000256" key="5">
    <source>
        <dbReference type="ARBA" id="ARBA00023136"/>
    </source>
</evidence>
<dbReference type="Proteomes" id="UP000324091">
    <property type="component" value="Chromosome 12"/>
</dbReference>
<dbReference type="EMBL" id="RHFK02000004">
    <property type="protein sequence ID" value="TWW76908.1"/>
    <property type="molecule type" value="Genomic_DNA"/>
</dbReference>
<feature type="transmembrane region" description="Helical" evidence="9">
    <location>
        <begin position="163"/>
        <end position="182"/>
    </location>
</feature>
<dbReference type="PANTHER" id="PTHR10489:SF618">
    <property type="entry name" value="C-X-C CHEMOKINE RECEPTOR TYPE 5"/>
    <property type="match status" value="1"/>
</dbReference>
<evidence type="ECO:0000313" key="12">
    <source>
        <dbReference type="Proteomes" id="UP000324091"/>
    </source>
</evidence>
<proteinExistence type="inferred from homology"/>
<dbReference type="InterPro" id="IPR017452">
    <property type="entry name" value="GPCR_Rhodpsn_7TM"/>
</dbReference>
<dbReference type="InterPro" id="IPR000276">
    <property type="entry name" value="GPCR_Rhodpsn"/>
</dbReference>
<feature type="transmembrane region" description="Helical" evidence="9">
    <location>
        <begin position="48"/>
        <end position="69"/>
    </location>
</feature>
<dbReference type="PANTHER" id="PTHR10489">
    <property type="entry name" value="CELL ADHESION MOLECULE"/>
    <property type="match status" value="1"/>
</dbReference>
<evidence type="ECO:0000256" key="1">
    <source>
        <dbReference type="ARBA" id="ARBA00004370"/>
    </source>
</evidence>
<keyword evidence="6 8" id="KW-0675">Receptor</keyword>
<dbReference type="PRINTS" id="PR00237">
    <property type="entry name" value="GPCRRHODOPSN"/>
</dbReference>
<dbReference type="InterPro" id="IPR050119">
    <property type="entry name" value="CCR1-9-like"/>
</dbReference>
<evidence type="ECO:0000256" key="8">
    <source>
        <dbReference type="RuleBase" id="RU000688"/>
    </source>
</evidence>
<keyword evidence="7 8" id="KW-0807">Transducer</keyword>
<evidence type="ECO:0000256" key="6">
    <source>
        <dbReference type="ARBA" id="ARBA00023170"/>
    </source>
</evidence>
<evidence type="ECO:0000259" key="10">
    <source>
        <dbReference type="PROSITE" id="PS50262"/>
    </source>
</evidence>
<dbReference type="GO" id="GO:0016493">
    <property type="term" value="F:C-C chemokine receptor activity"/>
    <property type="evidence" value="ECO:0007669"/>
    <property type="project" value="TreeGrafter"/>
</dbReference>
<dbReference type="GO" id="GO:0009897">
    <property type="term" value="C:external side of plasma membrane"/>
    <property type="evidence" value="ECO:0007669"/>
    <property type="project" value="TreeGrafter"/>
</dbReference>
<evidence type="ECO:0000256" key="7">
    <source>
        <dbReference type="ARBA" id="ARBA00023224"/>
    </source>
</evidence>
<dbReference type="Pfam" id="PF00001">
    <property type="entry name" value="7tm_1"/>
    <property type="match status" value="1"/>
</dbReference>
<evidence type="ECO:0000256" key="4">
    <source>
        <dbReference type="ARBA" id="ARBA00023040"/>
    </source>
</evidence>
<protein>
    <submittedName>
        <fullName evidence="11">C-X-C chemokine receptor type 5</fullName>
    </submittedName>
</protein>
<sequence length="364" mass="40174">MEVFRVSDFELRDAATGEPDYIYPRDNLSYCGDDAGSLQSFRATFEGLFYSCLLLLGVLGNGLMVTVLLSRWRLLRVSEVYLLHLAVSDLLLLATFPFSILENATGWIFGEFLCKLVGLARQLNLLCGSFLLACISVDRYLAIVHAVASLQRQRRRTVHLTCTALWMVCLAISAPNLVFLTVTGDGNSSRLFCSFDDYGIHANNWAMTMRVLEHVCFFLPLAIMGSCYAAVVGTLLKSARGQTQLGAIKLALLITLVFCVCWLPYNVASVLQTRDNLSTDPSRSCESVLLLQAALVVTKSLGFSHCCLNPFLYAFVGVRFRRELLRLLSKAGCGRVCPPLSGVQNGTSCSEATSTSTVRHRLYQ</sequence>
<dbReference type="GO" id="GO:0019722">
    <property type="term" value="P:calcium-mediated signaling"/>
    <property type="evidence" value="ECO:0007669"/>
    <property type="project" value="TreeGrafter"/>
</dbReference>
<evidence type="ECO:0000256" key="2">
    <source>
        <dbReference type="ARBA" id="ARBA00022692"/>
    </source>
</evidence>
<feature type="transmembrane region" description="Helical" evidence="9">
    <location>
        <begin position="217"/>
        <end position="236"/>
    </location>
</feature>
<dbReference type="GO" id="GO:0006955">
    <property type="term" value="P:immune response"/>
    <property type="evidence" value="ECO:0007669"/>
    <property type="project" value="TreeGrafter"/>
</dbReference>
<comment type="caution">
    <text evidence="11">The sequence shown here is derived from an EMBL/GenBank/DDBJ whole genome shotgun (WGS) entry which is preliminary data.</text>
</comment>
<feature type="transmembrane region" description="Helical" evidence="9">
    <location>
        <begin position="288"/>
        <end position="316"/>
    </location>
</feature>
<dbReference type="Gene3D" id="1.20.1070.10">
    <property type="entry name" value="Rhodopsin 7-helix transmembrane proteins"/>
    <property type="match status" value="1"/>
</dbReference>
<keyword evidence="2 8" id="KW-0812">Transmembrane</keyword>
<keyword evidence="5 9" id="KW-0472">Membrane</keyword>
<dbReference type="GO" id="GO:0060326">
    <property type="term" value="P:cell chemotaxis"/>
    <property type="evidence" value="ECO:0007669"/>
    <property type="project" value="TreeGrafter"/>
</dbReference>
<dbReference type="SUPFAM" id="SSF81321">
    <property type="entry name" value="Family A G protein-coupled receptor-like"/>
    <property type="match status" value="1"/>
</dbReference>
<evidence type="ECO:0000256" key="9">
    <source>
        <dbReference type="SAM" id="Phobius"/>
    </source>
</evidence>
<dbReference type="GO" id="GO:0019957">
    <property type="term" value="F:C-C chemokine binding"/>
    <property type="evidence" value="ECO:0007669"/>
    <property type="project" value="TreeGrafter"/>
</dbReference>
<keyword evidence="12" id="KW-1185">Reference proteome</keyword>
<accession>A0A5C6PE54</accession>
<feature type="transmembrane region" description="Helical" evidence="9">
    <location>
        <begin position="121"/>
        <end position="142"/>
    </location>
</feature>
<dbReference type="AlphaFoldDB" id="A0A5C6PE54"/>
<dbReference type="GO" id="GO:0007204">
    <property type="term" value="P:positive regulation of cytosolic calcium ion concentration"/>
    <property type="evidence" value="ECO:0007669"/>
    <property type="project" value="TreeGrafter"/>
</dbReference>
<evidence type="ECO:0000313" key="11">
    <source>
        <dbReference type="EMBL" id="TWW76908.1"/>
    </source>
</evidence>
<dbReference type="PROSITE" id="PS50262">
    <property type="entry name" value="G_PROTEIN_RECEP_F1_2"/>
    <property type="match status" value="1"/>
</dbReference>
<keyword evidence="3 9" id="KW-1133">Transmembrane helix</keyword>